<evidence type="ECO:0000313" key="7">
    <source>
        <dbReference type="EMBL" id="CAD9969205.1"/>
    </source>
</evidence>
<sequence length="176" mass="18362">MADLSEYKVGIVLSVEDCTGGGNKSKPLRACQVNVGDEANPITVVTAASNVREGSRVAVAVEGSTVITEEGEEMKITKTTVGGVVSQGMFCDSRMLGWAGGAAGIAAQIPESIAIGESPPASKPRKGESSSTDAIPPVQVEGLYEKKLSKEEKKKLAEEKRKARKAAKEAKKAEGE</sequence>
<evidence type="ECO:0000256" key="1">
    <source>
        <dbReference type="ARBA" id="ARBA00022555"/>
    </source>
</evidence>
<protein>
    <recommendedName>
        <fullName evidence="5">tRNA-binding domain-containing protein</fullName>
    </recommendedName>
</protein>
<dbReference type="PROSITE" id="PS50886">
    <property type="entry name" value="TRBD"/>
    <property type="match status" value="1"/>
</dbReference>
<dbReference type="EMBL" id="HBHT01020210">
    <property type="protein sequence ID" value="CAD9969205.1"/>
    <property type="molecule type" value="Transcribed_RNA"/>
</dbReference>
<feature type="domain" description="TRNA-binding" evidence="5">
    <location>
        <begin position="1"/>
        <end position="120"/>
    </location>
</feature>
<name>A0A6U3BZ72_9STRA</name>
<keyword evidence="1 3" id="KW-0820">tRNA-binding</keyword>
<proteinExistence type="predicted"/>
<dbReference type="Gene3D" id="2.40.50.140">
    <property type="entry name" value="Nucleic acid-binding proteins"/>
    <property type="match status" value="1"/>
</dbReference>
<dbReference type="GO" id="GO:0000049">
    <property type="term" value="F:tRNA binding"/>
    <property type="evidence" value="ECO:0007669"/>
    <property type="project" value="UniProtKB-UniRule"/>
</dbReference>
<dbReference type="SUPFAM" id="SSF50249">
    <property type="entry name" value="Nucleic acid-binding proteins"/>
    <property type="match status" value="1"/>
</dbReference>
<keyword evidence="2 3" id="KW-0694">RNA-binding</keyword>
<reference evidence="6" key="1">
    <citation type="submission" date="2021-01" db="EMBL/GenBank/DDBJ databases">
        <authorList>
            <person name="Corre E."/>
            <person name="Pelletier E."/>
            <person name="Niang G."/>
            <person name="Scheremetjew M."/>
            <person name="Finn R."/>
            <person name="Kale V."/>
            <person name="Holt S."/>
            <person name="Cochrane G."/>
            <person name="Meng A."/>
            <person name="Brown T."/>
            <person name="Cohen L."/>
        </authorList>
    </citation>
    <scope>NUCLEOTIDE SEQUENCE</scope>
    <source>
        <strain evidence="6">CCMP125</strain>
    </source>
</reference>
<dbReference type="InterPro" id="IPR002547">
    <property type="entry name" value="tRNA-bd_dom"/>
</dbReference>
<dbReference type="AlphaFoldDB" id="A0A6U3BZ72"/>
<evidence type="ECO:0000313" key="6">
    <source>
        <dbReference type="EMBL" id="CAD9969203.1"/>
    </source>
</evidence>
<evidence type="ECO:0000256" key="4">
    <source>
        <dbReference type="SAM" id="MobiDB-lite"/>
    </source>
</evidence>
<dbReference type="EMBL" id="HBHT01020209">
    <property type="protein sequence ID" value="CAD9969203.1"/>
    <property type="molecule type" value="Transcribed_RNA"/>
</dbReference>
<feature type="region of interest" description="Disordered" evidence="4">
    <location>
        <begin position="114"/>
        <end position="176"/>
    </location>
</feature>
<evidence type="ECO:0000259" key="5">
    <source>
        <dbReference type="PROSITE" id="PS50886"/>
    </source>
</evidence>
<organism evidence="6">
    <name type="scientific">Entomoneis paludosa</name>
    <dbReference type="NCBI Taxonomy" id="265537"/>
    <lineage>
        <taxon>Eukaryota</taxon>
        <taxon>Sar</taxon>
        <taxon>Stramenopiles</taxon>
        <taxon>Ochrophyta</taxon>
        <taxon>Bacillariophyta</taxon>
        <taxon>Bacillariophyceae</taxon>
        <taxon>Bacillariophycidae</taxon>
        <taxon>Entomoneidaceae</taxon>
        <taxon>Entomoneis</taxon>
    </lineage>
</organism>
<evidence type="ECO:0000256" key="2">
    <source>
        <dbReference type="ARBA" id="ARBA00022884"/>
    </source>
</evidence>
<evidence type="ECO:0000256" key="3">
    <source>
        <dbReference type="PROSITE-ProRule" id="PRU00209"/>
    </source>
</evidence>
<dbReference type="Pfam" id="PF01588">
    <property type="entry name" value="tRNA_bind"/>
    <property type="match status" value="1"/>
</dbReference>
<feature type="compositionally biased region" description="Basic and acidic residues" evidence="4">
    <location>
        <begin position="143"/>
        <end position="176"/>
    </location>
</feature>
<accession>A0A6U3BZ72</accession>
<gene>
    <name evidence="6" type="ORF">APAL1065_LOCUS13552</name>
    <name evidence="7" type="ORF">APAL1065_LOCUS13553</name>
</gene>
<dbReference type="InterPro" id="IPR012340">
    <property type="entry name" value="NA-bd_OB-fold"/>
</dbReference>